<dbReference type="Pfam" id="PF00571">
    <property type="entry name" value="CBS"/>
    <property type="match status" value="1"/>
</dbReference>
<evidence type="ECO:0000259" key="4">
    <source>
        <dbReference type="PROSITE" id="PS51371"/>
    </source>
</evidence>
<accession>A0ABT3P5Y8</accession>
<dbReference type="SUPFAM" id="SSF51206">
    <property type="entry name" value="cAMP-binding domain-like"/>
    <property type="match status" value="1"/>
</dbReference>
<dbReference type="Pfam" id="PF03445">
    <property type="entry name" value="DUF294"/>
    <property type="match status" value="1"/>
</dbReference>
<dbReference type="InterPro" id="IPR051257">
    <property type="entry name" value="Diverse_CBS-Domain"/>
</dbReference>
<evidence type="ECO:0000259" key="3">
    <source>
        <dbReference type="PROSITE" id="PS50042"/>
    </source>
</evidence>
<dbReference type="InterPro" id="IPR014710">
    <property type="entry name" value="RmlC-like_jellyroll"/>
</dbReference>
<dbReference type="CDD" id="cd05401">
    <property type="entry name" value="NT_GlnE_GlnD_like"/>
    <property type="match status" value="1"/>
</dbReference>
<reference evidence="5" key="1">
    <citation type="submission" date="2022-11" db="EMBL/GenBank/DDBJ databases">
        <title>Alteromonas sp. nov., isolated from sea water of the Qingdao.</title>
        <authorList>
            <person name="Wang Q."/>
        </authorList>
    </citation>
    <scope>NUCLEOTIDE SEQUENCE</scope>
    <source>
        <strain evidence="5">ASW11-7</strain>
    </source>
</reference>
<dbReference type="InterPro" id="IPR046342">
    <property type="entry name" value="CBS_dom_sf"/>
</dbReference>
<dbReference type="Gene3D" id="3.10.580.10">
    <property type="entry name" value="CBS-domain"/>
    <property type="match status" value="1"/>
</dbReference>
<dbReference type="InterPro" id="IPR000644">
    <property type="entry name" value="CBS_dom"/>
</dbReference>
<dbReference type="InterPro" id="IPR018821">
    <property type="entry name" value="DUF294_put_nucleoTrafse_sb-bd"/>
</dbReference>
<sequence length="644" mass="73018">MQADFPELLGFLKQHPPFNELPEQALEELGGHVEIAYFKKGSEILPLGEHNDKWCVIRQGAVEIFRRDGTLHNRLSTGGFFGELSLLQGKPVRFPVKALEDTLLYLVSAEEFHHLFDNYDSFADFVEVEDRRRLRHAVQKSQNVQNLLTARVSEILSSTLAPLSPDTTVQEAAVYMSKENSSSVLIEGRIDDNEMIGVLTDADIREKVVSKNLPLTTPVYEVMQSDFPSIAADRFIYEAMMSMLKNNVQHLVILPERTQPEPKESVSAAIDVSHHGTHSPLGIISNLDLIRYESQNSLFVVSNIFAADSVEALQVLREDVVASFLRMVNEDANSAMIGAALSAIGRSFKQRLLELAEARLGPPPIPYCFIAMGSMAREEQLLVTDQDNGIILSNDFVEKQHDTYFAELAHFVCDGLDKCGYPYCKGDIMATNKKWRQPLSQWQSYFKEWIEHPTPESLLNSNIFFDLSGVFGKLEWAEELNRFVQLSAYKYPRFLASMTRNALRRTPPLGFFKDFVMESDGRHSKSIDMKKRGTSPISDLVRIHALEVGSLATNTNSRLQDVIRAQILPNGRGEDLRDAMELIAMVRIRHQAMDVNQGIQPDNNIEPDNLSEFERKHLKDAFEVVTNAQRYLKFRYQAGRQFSR</sequence>
<keyword evidence="1 2" id="KW-0129">CBS domain</keyword>
<dbReference type="Gene3D" id="2.60.120.10">
    <property type="entry name" value="Jelly Rolls"/>
    <property type="match status" value="1"/>
</dbReference>
<feature type="domain" description="Cyclic nucleotide-binding" evidence="3">
    <location>
        <begin position="17"/>
        <end position="116"/>
    </location>
</feature>
<dbReference type="PROSITE" id="PS50042">
    <property type="entry name" value="CNMP_BINDING_3"/>
    <property type="match status" value="1"/>
</dbReference>
<dbReference type="InterPro" id="IPR018490">
    <property type="entry name" value="cNMP-bd_dom_sf"/>
</dbReference>
<dbReference type="Proteomes" id="UP001142810">
    <property type="component" value="Unassembled WGS sequence"/>
</dbReference>
<protein>
    <submittedName>
        <fullName evidence="5">DUF294 nucleotidyltransferase-like domain-containing protein</fullName>
    </submittedName>
</protein>
<name>A0ABT3P5Y8_9ALTE</name>
<proteinExistence type="predicted"/>
<dbReference type="Pfam" id="PF00027">
    <property type="entry name" value="cNMP_binding"/>
    <property type="match status" value="1"/>
</dbReference>
<evidence type="ECO:0000313" key="6">
    <source>
        <dbReference type="Proteomes" id="UP001142810"/>
    </source>
</evidence>
<dbReference type="SMART" id="SM00100">
    <property type="entry name" value="cNMP"/>
    <property type="match status" value="1"/>
</dbReference>
<dbReference type="PANTHER" id="PTHR43080:SF2">
    <property type="entry name" value="CBS DOMAIN-CONTAINING PROTEIN"/>
    <property type="match status" value="1"/>
</dbReference>
<gene>
    <name evidence="5" type="ORF">OPS25_06740</name>
</gene>
<feature type="domain" description="CBS" evidence="4">
    <location>
        <begin position="156"/>
        <end position="215"/>
    </location>
</feature>
<evidence type="ECO:0000256" key="2">
    <source>
        <dbReference type="PROSITE-ProRule" id="PRU00703"/>
    </source>
</evidence>
<dbReference type="EMBL" id="JAPFRD010000009">
    <property type="protein sequence ID" value="MCW8108188.1"/>
    <property type="molecule type" value="Genomic_DNA"/>
</dbReference>
<dbReference type="InterPro" id="IPR005105">
    <property type="entry name" value="GlnD_Uridyltrans_N"/>
</dbReference>
<dbReference type="CDD" id="cd00038">
    <property type="entry name" value="CAP_ED"/>
    <property type="match status" value="1"/>
</dbReference>
<comment type="caution">
    <text evidence="5">The sequence shown here is derived from an EMBL/GenBank/DDBJ whole genome shotgun (WGS) entry which is preliminary data.</text>
</comment>
<keyword evidence="6" id="KW-1185">Reference proteome</keyword>
<dbReference type="Pfam" id="PF10335">
    <property type="entry name" value="DUF294_C"/>
    <property type="match status" value="1"/>
</dbReference>
<dbReference type="PANTHER" id="PTHR43080">
    <property type="entry name" value="CBS DOMAIN-CONTAINING PROTEIN CBSX3, MITOCHONDRIAL"/>
    <property type="match status" value="1"/>
</dbReference>
<dbReference type="RefSeq" id="WP_265616881.1">
    <property type="nucleotide sequence ID" value="NZ_JAPFRD010000009.1"/>
</dbReference>
<evidence type="ECO:0000256" key="1">
    <source>
        <dbReference type="ARBA" id="ARBA00023122"/>
    </source>
</evidence>
<organism evidence="5 6">
    <name type="scientific">Alteromonas aquimaris</name>
    <dbReference type="NCBI Taxonomy" id="2998417"/>
    <lineage>
        <taxon>Bacteria</taxon>
        <taxon>Pseudomonadati</taxon>
        <taxon>Pseudomonadota</taxon>
        <taxon>Gammaproteobacteria</taxon>
        <taxon>Alteromonadales</taxon>
        <taxon>Alteromonadaceae</taxon>
        <taxon>Alteromonas/Salinimonas group</taxon>
        <taxon>Alteromonas</taxon>
    </lineage>
</organism>
<dbReference type="PROSITE" id="PS51371">
    <property type="entry name" value="CBS"/>
    <property type="match status" value="1"/>
</dbReference>
<dbReference type="InterPro" id="IPR000595">
    <property type="entry name" value="cNMP-bd_dom"/>
</dbReference>
<evidence type="ECO:0000313" key="5">
    <source>
        <dbReference type="EMBL" id="MCW8108188.1"/>
    </source>
</evidence>
<dbReference type="SUPFAM" id="SSF54631">
    <property type="entry name" value="CBS-domain pair"/>
    <property type="match status" value="1"/>
</dbReference>